<keyword evidence="4" id="KW-0159">Chromosome partition</keyword>
<evidence type="ECO:0000313" key="7">
    <source>
        <dbReference type="Proteomes" id="UP000053660"/>
    </source>
</evidence>
<dbReference type="GO" id="GO:0072686">
    <property type="term" value="C:mitotic spindle"/>
    <property type="evidence" value="ECO:0007669"/>
    <property type="project" value="TreeGrafter"/>
</dbReference>
<dbReference type="PANTHER" id="PTHR12792">
    <property type="entry name" value="EXTRA SPINDLE POLES 1-RELATED"/>
    <property type="match status" value="1"/>
</dbReference>
<dbReference type="GO" id="GO:0005634">
    <property type="term" value="C:nucleus"/>
    <property type="evidence" value="ECO:0007669"/>
    <property type="project" value="InterPro"/>
</dbReference>
<dbReference type="GO" id="GO:0005737">
    <property type="term" value="C:cytoplasm"/>
    <property type="evidence" value="ECO:0007669"/>
    <property type="project" value="TreeGrafter"/>
</dbReference>
<evidence type="ECO:0000256" key="4">
    <source>
        <dbReference type="ARBA" id="ARBA00022829"/>
    </source>
</evidence>
<sequence>MMWSESTMLATRQQARTLSGRMTGFAFSKASLFRKMIEGLPPDFTLIHLAMSHDGSLHLIKMHKDREPIIMPLASKAKVESVVAMMEKIVEENAKTCSLGKVTNDAKAFWAARRAVNNDLKGVIPRVQDILLGVAAPLLLPSLRLNSKGVNLANNIVSASQNADGTQLSFSYAKELVSLATKLEKVEWYRLVERTLDFTRLSSRKDTVQVLYSKIRSAISNGGVTTDTGPCYTFMIVCPDLTTFPWEIMPIFRNSPYVARLPSVHTLFQTLKLRKEVSVLVRSIPITVNASNAFYVLDPENNLGETRKRITEYVSKFGWSGVVGKIPDPDVVREALQARDVFFYMGHGSGSRYFSRRMISENTINAVSVLMGCGSVLEK</sequence>
<keyword evidence="3" id="KW-0378">Hydrolase</keyword>
<dbReference type="GO" id="GO:0004197">
    <property type="term" value="F:cysteine-type endopeptidase activity"/>
    <property type="evidence" value="ECO:0007669"/>
    <property type="project" value="InterPro"/>
</dbReference>
<dbReference type="Pfam" id="PF03568">
    <property type="entry name" value="Separin_C"/>
    <property type="match status" value="1"/>
</dbReference>
<dbReference type="EC" id="3.4.22.49" evidence="2"/>
<proteinExistence type="predicted"/>
<accession>A0A0B1TSX2</accession>
<evidence type="ECO:0000313" key="6">
    <source>
        <dbReference type="EMBL" id="KHJ99191.1"/>
    </source>
</evidence>
<protein>
    <recommendedName>
        <fullName evidence="2">separase</fullName>
        <ecNumber evidence="2">3.4.22.49</ecNumber>
    </recommendedName>
</protein>
<dbReference type="GO" id="GO:0051307">
    <property type="term" value="P:meiotic chromosome separation"/>
    <property type="evidence" value="ECO:0007669"/>
    <property type="project" value="TreeGrafter"/>
</dbReference>
<gene>
    <name evidence="6" type="ORF">OESDEN_00824</name>
</gene>
<dbReference type="OrthoDB" id="10255632at2759"/>
<evidence type="ECO:0000256" key="1">
    <source>
        <dbReference type="ARBA" id="ARBA00000451"/>
    </source>
</evidence>
<dbReference type="InterPro" id="IPR030397">
    <property type="entry name" value="SEPARIN_core_dom"/>
</dbReference>
<dbReference type="InterPro" id="IPR005314">
    <property type="entry name" value="Peptidase_C50"/>
</dbReference>
<dbReference type="EMBL" id="KN549237">
    <property type="protein sequence ID" value="KHJ99191.1"/>
    <property type="molecule type" value="Genomic_DNA"/>
</dbReference>
<dbReference type="GO" id="GO:0005813">
    <property type="term" value="C:centrosome"/>
    <property type="evidence" value="ECO:0007669"/>
    <property type="project" value="TreeGrafter"/>
</dbReference>
<dbReference type="AlphaFoldDB" id="A0A0B1TSX2"/>
<evidence type="ECO:0000256" key="2">
    <source>
        <dbReference type="ARBA" id="ARBA00012489"/>
    </source>
</evidence>
<reference evidence="6 7" key="1">
    <citation type="submission" date="2014-03" db="EMBL/GenBank/DDBJ databases">
        <title>Draft genome of the hookworm Oesophagostomum dentatum.</title>
        <authorList>
            <person name="Mitreva M."/>
        </authorList>
    </citation>
    <scope>NUCLEOTIDE SEQUENCE [LARGE SCALE GENOMIC DNA]</scope>
    <source>
        <strain evidence="6 7">OD-Hann</strain>
    </source>
</reference>
<feature type="domain" description="Peptidase C50" evidence="5">
    <location>
        <begin position="290"/>
        <end position="379"/>
    </location>
</feature>
<dbReference type="Proteomes" id="UP000053660">
    <property type="component" value="Unassembled WGS sequence"/>
</dbReference>
<dbReference type="PROSITE" id="PS51700">
    <property type="entry name" value="SEPARIN"/>
    <property type="match status" value="1"/>
</dbReference>
<organism evidence="6 7">
    <name type="scientific">Oesophagostomum dentatum</name>
    <name type="common">Nodular worm</name>
    <dbReference type="NCBI Taxonomy" id="61180"/>
    <lineage>
        <taxon>Eukaryota</taxon>
        <taxon>Metazoa</taxon>
        <taxon>Ecdysozoa</taxon>
        <taxon>Nematoda</taxon>
        <taxon>Chromadorea</taxon>
        <taxon>Rhabditida</taxon>
        <taxon>Rhabditina</taxon>
        <taxon>Rhabditomorpha</taxon>
        <taxon>Strongyloidea</taxon>
        <taxon>Strongylidae</taxon>
        <taxon>Oesophagostomum</taxon>
    </lineage>
</organism>
<evidence type="ECO:0000259" key="5">
    <source>
        <dbReference type="PROSITE" id="PS51700"/>
    </source>
</evidence>
<dbReference type="PANTHER" id="PTHR12792:SF0">
    <property type="entry name" value="SEPARIN"/>
    <property type="match status" value="1"/>
</dbReference>
<keyword evidence="7" id="KW-1185">Reference proteome</keyword>
<name>A0A0B1TSX2_OESDE</name>
<dbReference type="GO" id="GO:0006508">
    <property type="term" value="P:proteolysis"/>
    <property type="evidence" value="ECO:0007669"/>
    <property type="project" value="InterPro"/>
</dbReference>
<evidence type="ECO:0000256" key="3">
    <source>
        <dbReference type="ARBA" id="ARBA00022801"/>
    </source>
</evidence>
<comment type="catalytic activity">
    <reaction evidence="1">
        <text>All bonds known to be hydrolyzed by this endopeptidase have arginine in P1 and an acidic residue in P4. P6 is often occupied by an acidic residue or by a hydroxy-amino-acid residue, the phosphorylation of which enhances cleavage.</text>
        <dbReference type="EC" id="3.4.22.49"/>
    </reaction>
</comment>